<dbReference type="InterPro" id="IPR050406">
    <property type="entry name" value="FGGY_Carb_Kinase"/>
</dbReference>
<dbReference type="GO" id="GO:0016301">
    <property type="term" value="F:kinase activity"/>
    <property type="evidence" value="ECO:0007669"/>
    <property type="project" value="UniProtKB-KW"/>
</dbReference>
<accession>A0A0F7FGI9</accession>
<dbReference type="InterPro" id="IPR018484">
    <property type="entry name" value="FGGY_N"/>
</dbReference>
<dbReference type="PIRSF" id="PIRSF000538">
    <property type="entry name" value="GlpK"/>
    <property type="match status" value="1"/>
</dbReference>
<sequence length="473" mass="52761">MLIDENGSKFATATAPISTIAFRNIREQNTSEWRKAVTESTRKVTKNLKGKLEGIISIGVTGHFPSFVPLLNGKEAGNAILYSDLRVKPERILRPADLKTIEDLTGLPREIFPSLTSFKLSYLRRKGVKFNSFLPAKDYIRYLLTSEFSTDWLEAWWTGLFSNGKWSHEILEMLGLEDVELPLIRNPGEVAGELTREASRMLGLKEKTPVATGTIDGMAAFIGGGPLEPGDAVISSGSTDIIAMMTLQKPKTRNPSFYSWPYFEGSTFVLYSSTASSGLSVQFYLRLFNTLGLDIEGLTRRAAKRPPGSLNLLFLPYLQGEYAPFFSPSVRGALFGLDLTHDTVTIFRAFLEGISFSDRHVLEEMQYLGQPLKRIRIGGGGSANALWNEIRASVLGVNVEVLKVKALSALGAAILAGQSIGLFRSLKESALRLIRTEYVVKPRPDWTRRYDKLYRDYLRLSSLTRSFYRSSRV</sequence>
<dbReference type="InterPro" id="IPR043129">
    <property type="entry name" value="ATPase_NBD"/>
</dbReference>
<dbReference type="GO" id="GO:0005975">
    <property type="term" value="P:carbohydrate metabolic process"/>
    <property type="evidence" value="ECO:0007669"/>
    <property type="project" value="InterPro"/>
</dbReference>
<evidence type="ECO:0000313" key="5">
    <source>
        <dbReference type="EMBL" id="AKG38324.1"/>
    </source>
</evidence>
<organism evidence="5 6">
    <name type="scientific">Infirmifilum uzonense</name>
    <dbReference type="NCBI Taxonomy" id="1550241"/>
    <lineage>
        <taxon>Archaea</taxon>
        <taxon>Thermoproteota</taxon>
        <taxon>Thermoprotei</taxon>
        <taxon>Thermofilales</taxon>
        <taxon>Thermofilaceae</taxon>
        <taxon>Infirmifilum</taxon>
    </lineage>
</organism>
<feature type="domain" description="Carbohydrate kinase FGGY C-terminal" evidence="4">
    <location>
        <begin position="233"/>
        <end position="417"/>
    </location>
</feature>
<dbReference type="Pfam" id="PF02782">
    <property type="entry name" value="FGGY_C"/>
    <property type="match status" value="1"/>
</dbReference>
<dbReference type="Pfam" id="PF00370">
    <property type="entry name" value="FGGY_N"/>
    <property type="match status" value="1"/>
</dbReference>
<feature type="domain" description="Carbohydrate kinase FGGY N-terminal" evidence="3">
    <location>
        <begin position="2"/>
        <end position="223"/>
    </location>
</feature>
<evidence type="ECO:0008006" key="7">
    <source>
        <dbReference type="Google" id="ProtNLM"/>
    </source>
</evidence>
<dbReference type="Proteomes" id="UP000067434">
    <property type="component" value="Chromosome"/>
</dbReference>
<gene>
    <name evidence="5" type="ORF">MA03_02215</name>
</gene>
<proteinExistence type="predicted"/>
<reference evidence="5 6" key="1">
    <citation type="journal article" date="2015" name="Stand. Genomic Sci.">
        <title>Complete genome sequence of and proposal of Thermofilum uzonense sp. nov. a novel hyperthermophilic crenarchaeon and emended description of the genus Thermofilum.</title>
        <authorList>
            <person name="Toshchakov S.V."/>
            <person name="Korzhenkov A.A."/>
            <person name="Samarov N.I."/>
            <person name="Mazunin I.O."/>
            <person name="Mozhey O.I."/>
            <person name="Shmyr I.S."/>
            <person name="Derbikova K.S."/>
            <person name="Taranov E.A."/>
            <person name="Dominova I.N."/>
            <person name="Bonch-Osmolovskaya E.A."/>
            <person name="Patrushev M.V."/>
            <person name="Podosokorskaya O.A."/>
            <person name="Kublanov I.V."/>
        </authorList>
    </citation>
    <scope>NUCLEOTIDE SEQUENCE [LARGE SCALE GENOMIC DNA]</scope>
    <source>
        <strain evidence="5 6">1807-2</strain>
    </source>
</reference>
<dbReference type="EMBL" id="CP009961">
    <property type="protein sequence ID" value="AKG38324.1"/>
    <property type="molecule type" value="Genomic_DNA"/>
</dbReference>
<name>A0A0F7FGI9_9CREN</name>
<evidence type="ECO:0000259" key="4">
    <source>
        <dbReference type="Pfam" id="PF02782"/>
    </source>
</evidence>
<dbReference type="PATRIC" id="fig|1550241.5.peg.452"/>
<dbReference type="Gene3D" id="3.30.420.40">
    <property type="match status" value="2"/>
</dbReference>
<protein>
    <recommendedName>
        <fullName evidence="7">Carbohydrate kinase</fullName>
    </recommendedName>
</protein>
<dbReference type="AlphaFoldDB" id="A0A0F7FGI9"/>
<keyword evidence="2" id="KW-0418">Kinase</keyword>
<dbReference type="InterPro" id="IPR000577">
    <property type="entry name" value="Carb_kinase_FGGY"/>
</dbReference>
<evidence type="ECO:0000256" key="2">
    <source>
        <dbReference type="ARBA" id="ARBA00022777"/>
    </source>
</evidence>
<dbReference type="InterPro" id="IPR018485">
    <property type="entry name" value="FGGY_C"/>
</dbReference>
<evidence type="ECO:0000313" key="6">
    <source>
        <dbReference type="Proteomes" id="UP000067434"/>
    </source>
</evidence>
<evidence type="ECO:0000256" key="1">
    <source>
        <dbReference type="ARBA" id="ARBA00022679"/>
    </source>
</evidence>
<keyword evidence="1" id="KW-0808">Transferase</keyword>
<evidence type="ECO:0000259" key="3">
    <source>
        <dbReference type="Pfam" id="PF00370"/>
    </source>
</evidence>
<dbReference type="HOGENOM" id="CLU_009281_3_0_2"/>
<dbReference type="SUPFAM" id="SSF53067">
    <property type="entry name" value="Actin-like ATPase domain"/>
    <property type="match status" value="2"/>
</dbReference>
<keyword evidence="6" id="KW-1185">Reference proteome</keyword>
<dbReference type="KEGG" id="thf:MA03_02215"/>
<dbReference type="STRING" id="1550241.MA03_02215"/>
<dbReference type="PANTHER" id="PTHR43095">
    <property type="entry name" value="SUGAR KINASE"/>
    <property type="match status" value="1"/>
</dbReference>